<comment type="similarity">
    <text evidence="7 10">Belongs to the HD-ZIP homeobox family. Class I subfamily.</text>
</comment>
<evidence type="ECO:0000313" key="14">
    <source>
        <dbReference type="EMBL" id="KAK9270552.1"/>
    </source>
</evidence>
<dbReference type="PANTHER" id="PTHR24326:SF535">
    <property type="entry name" value="HOMEOBOX-LEUCINE ZIPPER PROTEIN"/>
    <property type="match status" value="1"/>
</dbReference>
<dbReference type="PANTHER" id="PTHR24326">
    <property type="entry name" value="HOMEOBOX-LEUCINE ZIPPER PROTEIN"/>
    <property type="match status" value="1"/>
</dbReference>
<dbReference type="FunFam" id="1.10.10.60:FF:000144">
    <property type="entry name" value="homeobox-leucine zipper protein ATHB-6-like"/>
    <property type="match status" value="1"/>
</dbReference>
<evidence type="ECO:0000256" key="3">
    <source>
        <dbReference type="ARBA" id="ARBA00023125"/>
    </source>
</evidence>
<evidence type="ECO:0000256" key="12">
    <source>
        <dbReference type="SAM" id="MobiDB-lite"/>
    </source>
</evidence>
<dbReference type="Gene3D" id="1.10.10.60">
    <property type="entry name" value="Homeodomain-like"/>
    <property type="match status" value="1"/>
</dbReference>
<keyword evidence="11" id="KW-0175">Coiled coil</keyword>
<dbReference type="InterPro" id="IPR001356">
    <property type="entry name" value="HD"/>
</dbReference>
<keyword evidence="6 8" id="KW-0539">Nucleus</keyword>
<gene>
    <name evidence="14" type="ORF">L1049_026133</name>
</gene>
<keyword evidence="2 10" id="KW-0805">Transcription regulation</keyword>
<evidence type="ECO:0000259" key="13">
    <source>
        <dbReference type="PROSITE" id="PS50071"/>
    </source>
</evidence>
<dbReference type="GO" id="GO:0045893">
    <property type="term" value="P:positive regulation of DNA-templated transcription"/>
    <property type="evidence" value="ECO:0007669"/>
    <property type="project" value="TreeGrafter"/>
</dbReference>
<keyword evidence="15" id="KW-1185">Reference proteome</keyword>
<evidence type="ECO:0000256" key="9">
    <source>
        <dbReference type="RuleBase" id="RU000682"/>
    </source>
</evidence>
<dbReference type="CDD" id="cd00086">
    <property type="entry name" value="homeodomain"/>
    <property type="match status" value="1"/>
</dbReference>
<dbReference type="Pfam" id="PF00046">
    <property type="entry name" value="Homeodomain"/>
    <property type="match status" value="1"/>
</dbReference>
<dbReference type="GO" id="GO:0005634">
    <property type="term" value="C:nucleus"/>
    <property type="evidence" value="ECO:0007669"/>
    <property type="project" value="UniProtKB-SubCell"/>
</dbReference>
<proteinExistence type="inferred from homology"/>
<comment type="function">
    <text evidence="10">Transcription factor.</text>
</comment>
<name>A0AAP0R580_LIQFO</name>
<dbReference type="InterPro" id="IPR009057">
    <property type="entry name" value="Homeodomain-like_sf"/>
</dbReference>
<dbReference type="PRINTS" id="PR00031">
    <property type="entry name" value="HTHREPRESSR"/>
</dbReference>
<comment type="caution">
    <text evidence="14">The sequence shown here is derived from an EMBL/GenBank/DDBJ whole genome shotgun (WGS) entry which is preliminary data.</text>
</comment>
<dbReference type="SMART" id="SM00389">
    <property type="entry name" value="HOX"/>
    <property type="match status" value="1"/>
</dbReference>
<keyword evidence="4 8" id="KW-0371">Homeobox</keyword>
<feature type="domain" description="Homeobox" evidence="13">
    <location>
        <begin position="57"/>
        <end position="112"/>
    </location>
</feature>
<dbReference type="GO" id="GO:0000976">
    <property type="term" value="F:transcription cis-regulatory region binding"/>
    <property type="evidence" value="ECO:0007669"/>
    <property type="project" value="UniProtKB-ARBA"/>
</dbReference>
<evidence type="ECO:0000256" key="1">
    <source>
        <dbReference type="ARBA" id="ARBA00004123"/>
    </source>
</evidence>
<dbReference type="AlphaFoldDB" id="A0AAP0R580"/>
<feature type="DNA-binding region" description="Homeobox" evidence="8">
    <location>
        <begin position="59"/>
        <end position="113"/>
    </location>
</feature>
<evidence type="ECO:0000256" key="11">
    <source>
        <dbReference type="SAM" id="Coils"/>
    </source>
</evidence>
<evidence type="ECO:0000313" key="15">
    <source>
        <dbReference type="Proteomes" id="UP001415857"/>
    </source>
</evidence>
<keyword evidence="3 8" id="KW-0238">DNA-binding</keyword>
<feature type="region of interest" description="Disordered" evidence="12">
    <location>
        <begin position="1"/>
        <end position="30"/>
    </location>
</feature>
<protein>
    <recommendedName>
        <fullName evidence="10">Homeobox-leucine zipper protein</fullName>
    </recommendedName>
    <alternativeName>
        <fullName evidence="10">HD-ZIP protein</fullName>
    </alternativeName>
    <alternativeName>
        <fullName evidence="10">Homeodomain transcription factor</fullName>
    </alternativeName>
</protein>
<evidence type="ECO:0000256" key="2">
    <source>
        <dbReference type="ARBA" id="ARBA00023015"/>
    </source>
</evidence>
<keyword evidence="5 10" id="KW-0804">Transcription</keyword>
<dbReference type="SUPFAM" id="SSF46689">
    <property type="entry name" value="Homeodomain-like"/>
    <property type="match status" value="1"/>
</dbReference>
<dbReference type="GO" id="GO:0000981">
    <property type="term" value="F:DNA-binding transcription factor activity, RNA polymerase II-specific"/>
    <property type="evidence" value="ECO:0007669"/>
    <property type="project" value="UniProtKB-UniRule"/>
</dbReference>
<evidence type="ECO:0000256" key="8">
    <source>
        <dbReference type="PROSITE-ProRule" id="PRU00108"/>
    </source>
</evidence>
<organism evidence="14 15">
    <name type="scientific">Liquidambar formosana</name>
    <name type="common">Formosan gum</name>
    <dbReference type="NCBI Taxonomy" id="63359"/>
    <lineage>
        <taxon>Eukaryota</taxon>
        <taxon>Viridiplantae</taxon>
        <taxon>Streptophyta</taxon>
        <taxon>Embryophyta</taxon>
        <taxon>Tracheophyta</taxon>
        <taxon>Spermatophyta</taxon>
        <taxon>Magnoliopsida</taxon>
        <taxon>eudicotyledons</taxon>
        <taxon>Gunneridae</taxon>
        <taxon>Pentapetalae</taxon>
        <taxon>Saxifragales</taxon>
        <taxon>Altingiaceae</taxon>
        <taxon>Liquidambar</taxon>
    </lineage>
</organism>
<dbReference type="PROSITE" id="PS50071">
    <property type="entry name" value="HOMEOBOX_2"/>
    <property type="match status" value="1"/>
</dbReference>
<comment type="subcellular location">
    <subcellularLocation>
        <location evidence="1 8 9">Nucleus</location>
    </subcellularLocation>
</comment>
<dbReference type="Proteomes" id="UP001415857">
    <property type="component" value="Unassembled WGS sequence"/>
</dbReference>
<dbReference type="InterPro" id="IPR000047">
    <property type="entry name" value="HTH_motif"/>
</dbReference>
<dbReference type="Pfam" id="PF02183">
    <property type="entry name" value="HALZ"/>
    <property type="match status" value="1"/>
</dbReference>
<evidence type="ECO:0000256" key="6">
    <source>
        <dbReference type="ARBA" id="ARBA00023242"/>
    </source>
</evidence>
<dbReference type="PROSITE" id="PS00027">
    <property type="entry name" value="HOMEOBOX_1"/>
    <property type="match status" value="1"/>
</dbReference>
<dbReference type="InterPro" id="IPR017970">
    <property type="entry name" value="Homeobox_CS"/>
</dbReference>
<dbReference type="InterPro" id="IPR003106">
    <property type="entry name" value="Leu_zip_homeo"/>
</dbReference>
<reference evidence="14 15" key="1">
    <citation type="journal article" date="2024" name="Plant J.">
        <title>Genome sequences and population genomics reveal climatic adaptation and genomic divergence between two closely related sweetgum species.</title>
        <authorList>
            <person name="Xu W.Q."/>
            <person name="Ren C.Q."/>
            <person name="Zhang X.Y."/>
            <person name="Comes H.P."/>
            <person name="Liu X.H."/>
            <person name="Li Y.G."/>
            <person name="Kettle C.J."/>
            <person name="Jalonen R."/>
            <person name="Gaisberger H."/>
            <person name="Ma Y.Z."/>
            <person name="Qiu Y.X."/>
        </authorList>
    </citation>
    <scope>NUCLEOTIDE SEQUENCE [LARGE SCALE GENOMIC DNA]</scope>
    <source>
        <strain evidence="14">Hangzhou</strain>
    </source>
</reference>
<evidence type="ECO:0000256" key="7">
    <source>
        <dbReference type="ARBA" id="ARBA00025748"/>
    </source>
</evidence>
<evidence type="ECO:0000256" key="4">
    <source>
        <dbReference type="ARBA" id="ARBA00023155"/>
    </source>
</evidence>
<feature type="coiled-coil region" evidence="11">
    <location>
        <begin position="111"/>
        <end position="159"/>
    </location>
</feature>
<accession>A0AAP0R580</accession>
<evidence type="ECO:0000256" key="10">
    <source>
        <dbReference type="RuleBase" id="RU369038"/>
    </source>
</evidence>
<evidence type="ECO:0000256" key="5">
    <source>
        <dbReference type="ARBA" id="ARBA00023163"/>
    </source>
</evidence>
<dbReference type="InterPro" id="IPR045224">
    <property type="entry name" value="HDZip_class_I_plant"/>
</dbReference>
<dbReference type="EMBL" id="JBBPBK010000014">
    <property type="protein sequence ID" value="KAK9270552.1"/>
    <property type="molecule type" value="Genomic_DNA"/>
</dbReference>
<sequence length="313" mass="35850">MKRFSGSDSVGDLIPICPSEEGKNSKNTHGYSREFQAMLDGLDREDWTEETGFITGKKRRLNLDQVKALEKNFKVENKIEPEQKAKLAEELGLQPRQVAIWFQNRRARWKTKQLEKDYDLLKANYDALKLDFDNLELEKEALNAELRELKEKLWEGKEKSNHSVKEEALFSESENNVSEQSKISPGGLCVESESTNLNHDFCKDASGMEFKLVHEFKDRSSDTDSSGIWKGECNLNNQLLISPAPSSLRFNCFSSSSPSSMDWFHLSEMKAIAARAYQQQHGRVEEQSFFGIEEPCNFFSVDQAPTLHCYIPD</sequence>